<evidence type="ECO:0000313" key="4">
    <source>
        <dbReference type="Proteomes" id="UP000619295"/>
    </source>
</evidence>
<organism evidence="3 4">
    <name type="scientific">Bosea spartocytisi</name>
    <dbReference type="NCBI Taxonomy" id="2773451"/>
    <lineage>
        <taxon>Bacteria</taxon>
        <taxon>Pseudomonadati</taxon>
        <taxon>Pseudomonadota</taxon>
        <taxon>Alphaproteobacteria</taxon>
        <taxon>Hyphomicrobiales</taxon>
        <taxon>Boseaceae</taxon>
        <taxon>Bosea</taxon>
    </lineage>
</organism>
<feature type="signal peptide" evidence="2">
    <location>
        <begin position="1"/>
        <end position="25"/>
    </location>
</feature>
<feature type="compositionally biased region" description="Pro residues" evidence="1">
    <location>
        <begin position="50"/>
        <end position="61"/>
    </location>
</feature>
<evidence type="ECO:0000256" key="1">
    <source>
        <dbReference type="SAM" id="MobiDB-lite"/>
    </source>
</evidence>
<dbReference type="Gene3D" id="3.30.1380.10">
    <property type="match status" value="1"/>
</dbReference>
<reference evidence="3" key="1">
    <citation type="submission" date="2020-09" db="EMBL/GenBank/DDBJ databases">
        <title>Bosea spartocytisi sp. nov. a root nodule endophyte of Spartocytisus supranubius in the high mountain ecosystem fo the Teide National Park (Canary Islands, Spain).</title>
        <authorList>
            <person name="Pulido-Suarez L."/>
            <person name="Peix A."/>
            <person name="Igual J.M."/>
            <person name="Socas-Perez N."/>
            <person name="Velazquez E."/>
            <person name="Flores-Felix J.D."/>
            <person name="Leon-Barrios M."/>
        </authorList>
    </citation>
    <scope>NUCLEOTIDE SEQUENCE</scope>
    <source>
        <strain evidence="3">SSUT16</strain>
    </source>
</reference>
<feature type="chain" id="PRO_5036745574" evidence="2">
    <location>
        <begin position="26"/>
        <end position="238"/>
    </location>
</feature>
<name>A0A927E7C9_9HYPH</name>
<feature type="region of interest" description="Disordered" evidence="1">
    <location>
        <begin position="25"/>
        <end position="150"/>
    </location>
</feature>
<dbReference type="InterPro" id="IPR009045">
    <property type="entry name" value="Zn_M74/Hedgehog-like"/>
</dbReference>
<proteinExistence type="predicted"/>
<dbReference type="Proteomes" id="UP000619295">
    <property type="component" value="Unassembled WGS sequence"/>
</dbReference>
<keyword evidence="4" id="KW-1185">Reference proteome</keyword>
<gene>
    <name evidence="3" type="ORF">IED13_05060</name>
</gene>
<dbReference type="EMBL" id="JACXWY010000002">
    <property type="protein sequence ID" value="MBD3845055.1"/>
    <property type="molecule type" value="Genomic_DNA"/>
</dbReference>
<accession>A0A927E7C9</accession>
<sequence>MKPLACLPASLAFAVALLLAAEARAQDGQSVRAPQPPQRPFDLDLAGTPKLPPIVVPPAPRPAQETPASPAVAETPPAAPSTETPAAGGTPASETPPAEGTAPMADGPDEDEGPEWPKLTPGQKAGAEPAFDPNEKADRPGISTDPGTSTACLPQRLKLILGKIVDRYGAVKVTSTWRPPWRARRGSYHKRCEAMDFRVPGVKPRVVLEWARSLPEVGGNQVYWNGLIHIDTGPRRPW</sequence>
<keyword evidence="2" id="KW-0732">Signal</keyword>
<evidence type="ECO:0000313" key="3">
    <source>
        <dbReference type="EMBL" id="MBD3845055.1"/>
    </source>
</evidence>
<dbReference type="SUPFAM" id="SSF55166">
    <property type="entry name" value="Hedgehog/DD-peptidase"/>
    <property type="match status" value="1"/>
</dbReference>
<protein>
    <submittedName>
        <fullName evidence="3">DUF882 domain-containing protein</fullName>
    </submittedName>
</protein>
<comment type="caution">
    <text evidence="3">The sequence shown here is derived from an EMBL/GenBank/DDBJ whole genome shotgun (WGS) entry which is preliminary data.</text>
</comment>
<evidence type="ECO:0000256" key="2">
    <source>
        <dbReference type="SAM" id="SignalP"/>
    </source>
</evidence>
<feature type="compositionally biased region" description="Low complexity" evidence="1">
    <location>
        <begin position="62"/>
        <end position="93"/>
    </location>
</feature>
<dbReference type="AlphaFoldDB" id="A0A927E7C9"/>
<dbReference type="RefSeq" id="WP_112762096.1">
    <property type="nucleotide sequence ID" value="NZ_JACXWY010000002.1"/>
</dbReference>